<evidence type="ECO:0000313" key="2">
    <source>
        <dbReference type="EMBL" id="ACV78251.1"/>
    </source>
</evidence>
<dbReference type="RefSeq" id="WP_015747153.1">
    <property type="nucleotide sequence ID" value="NC_013235.1"/>
</dbReference>
<feature type="region of interest" description="Disordered" evidence="1">
    <location>
        <begin position="1"/>
        <end position="21"/>
    </location>
</feature>
<dbReference type="SUPFAM" id="SSF47598">
    <property type="entry name" value="Ribbon-helix-helix"/>
    <property type="match status" value="1"/>
</dbReference>
<dbReference type="HOGENOM" id="CLU_203087_1_1_11"/>
<dbReference type="EMBL" id="CP001737">
    <property type="protein sequence ID" value="ACV78251.1"/>
    <property type="molecule type" value="Genomic_DNA"/>
</dbReference>
<accession>C8XH45</accession>
<dbReference type="GO" id="GO:0003677">
    <property type="term" value="F:DNA binding"/>
    <property type="evidence" value="ECO:0007669"/>
    <property type="project" value="UniProtKB-KW"/>
</dbReference>
<evidence type="ECO:0000313" key="3">
    <source>
        <dbReference type="Proteomes" id="UP000002218"/>
    </source>
</evidence>
<dbReference type="KEGG" id="nml:Namu_1862"/>
<dbReference type="InterPro" id="IPR010985">
    <property type="entry name" value="Ribbon_hlx_hlx"/>
</dbReference>
<sequence>MAMTLRLDESTSEALREQAQADGRSVHQTVLVAIDEYLARHRRSQRIAVLAEQAAADYPEVLRRLGE</sequence>
<reference evidence="3" key="1">
    <citation type="submission" date="2009-09" db="EMBL/GenBank/DDBJ databases">
        <title>The complete genome of Nakamurella multipartita DSM 44233.</title>
        <authorList>
            <consortium name="US DOE Joint Genome Institute (JGI-PGF)"/>
            <person name="Lucas S."/>
            <person name="Copeland A."/>
            <person name="Lapidus A."/>
            <person name="Glavina del Rio T."/>
            <person name="Dalin E."/>
            <person name="Tice H."/>
            <person name="Bruce D."/>
            <person name="Goodwin L."/>
            <person name="Pitluck S."/>
            <person name="Kyrpides N."/>
            <person name="Mavromatis K."/>
            <person name="Ivanova N."/>
            <person name="Ovchinnikova G."/>
            <person name="Sims D."/>
            <person name="Meincke L."/>
            <person name="Brettin T."/>
            <person name="Detter J.C."/>
            <person name="Han C."/>
            <person name="Larimer F."/>
            <person name="Land M."/>
            <person name="Hauser L."/>
            <person name="Markowitz V."/>
            <person name="Cheng J.-F."/>
            <person name="Hugenholtz P."/>
            <person name="Woyke T."/>
            <person name="Wu D."/>
            <person name="Klenk H.-P."/>
            <person name="Eisen J.A."/>
        </authorList>
    </citation>
    <scope>NUCLEOTIDE SEQUENCE [LARGE SCALE GENOMIC DNA]</scope>
    <source>
        <strain evidence="3">ATCC 700099 / DSM 44233 / CIP 104796 / JCM 9543 / NBRC 105858 / Y-104</strain>
    </source>
</reference>
<dbReference type="GO" id="GO:0006355">
    <property type="term" value="P:regulation of DNA-templated transcription"/>
    <property type="evidence" value="ECO:0007669"/>
    <property type="project" value="InterPro"/>
</dbReference>
<reference evidence="2 3" key="2">
    <citation type="journal article" date="2010" name="Stand. Genomic Sci.">
        <title>Complete genome sequence of Nakamurella multipartita type strain (Y-104).</title>
        <authorList>
            <person name="Tice H."/>
            <person name="Mayilraj S."/>
            <person name="Sims D."/>
            <person name="Lapidus A."/>
            <person name="Nolan M."/>
            <person name="Lucas S."/>
            <person name="Glavina Del Rio T."/>
            <person name="Copeland A."/>
            <person name="Cheng J.F."/>
            <person name="Meincke L."/>
            <person name="Bruce D."/>
            <person name="Goodwin L."/>
            <person name="Pitluck S."/>
            <person name="Ivanova N."/>
            <person name="Mavromatis K."/>
            <person name="Ovchinnikova G."/>
            <person name="Pati A."/>
            <person name="Chen A."/>
            <person name="Palaniappan K."/>
            <person name="Land M."/>
            <person name="Hauser L."/>
            <person name="Chang Y.J."/>
            <person name="Jeffries C.D."/>
            <person name="Detter J.C."/>
            <person name="Brettin T."/>
            <person name="Rohde M."/>
            <person name="Goker M."/>
            <person name="Bristow J."/>
            <person name="Eisen J.A."/>
            <person name="Markowitz V."/>
            <person name="Hugenholtz P."/>
            <person name="Kyrpides N.C."/>
            <person name="Klenk H.P."/>
            <person name="Chen F."/>
        </authorList>
    </citation>
    <scope>NUCLEOTIDE SEQUENCE [LARGE SCALE GENOMIC DNA]</scope>
    <source>
        <strain evidence="3">ATCC 700099 / DSM 44233 / CIP 104796 / JCM 9543 / NBRC 105858 / Y-104</strain>
    </source>
</reference>
<dbReference type="Gene3D" id="1.10.1220.10">
    <property type="entry name" value="Met repressor-like"/>
    <property type="match status" value="1"/>
</dbReference>
<dbReference type="InParanoid" id="C8XH45"/>
<dbReference type="InterPro" id="IPR013321">
    <property type="entry name" value="Arc_rbn_hlx_hlx"/>
</dbReference>
<name>C8XH45_NAKMY</name>
<protein>
    <submittedName>
        <fullName evidence="2">CopG domain protein DNA-binding domain protein</fullName>
    </submittedName>
</protein>
<dbReference type="STRING" id="479431.Namu_1862"/>
<dbReference type="OrthoDB" id="8907023at2"/>
<dbReference type="AlphaFoldDB" id="C8XH45"/>
<keyword evidence="2" id="KW-0238">DNA-binding</keyword>
<dbReference type="Proteomes" id="UP000002218">
    <property type="component" value="Chromosome"/>
</dbReference>
<evidence type="ECO:0000256" key="1">
    <source>
        <dbReference type="SAM" id="MobiDB-lite"/>
    </source>
</evidence>
<keyword evidence="3" id="KW-1185">Reference proteome</keyword>
<organism evidence="2 3">
    <name type="scientific">Nakamurella multipartita (strain ATCC 700099 / DSM 44233 / CIP 104796 / JCM 9543 / NBRC 105858 / Y-104)</name>
    <name type="common">Microsphaera multipartita</name>
    <dbReference type="NCBI Taxonomy" id="479431"/>
    <lineage>
        <taxon>Bacteria</taxon>
        <taxon>Bacillati</taxon>
        <taxon>Actinomycetota</taxon>
        <taxon>Actinomycetes</taxon>
        <taxon>Nakamurellales</taxon>
        <taxon>Nakamurellaceae</taxon>
        <taxon>Nakamurella</taxon>
    </lineage>
</organism>
<gene>
    <name evidence="2" type="ordered locus">Namu_1862</name>
</gene>
<proteinExistence type="predicted"/>